<keyword evidence="1" id="KW-0812">Transmembrane</keyword>
<feature type="transmembrane region" description="Helical" evidence="1">
    <location>
        <begin position="39"/>
        <end position="62"/>
    </location>
</feature>
<keyword evidence="1" id="KW-1133">Transmembrane helix</keyword>
<dbReference type="EMBL" id="JARXRN010000028">
    <property type="protein sequence ID" value="MDH5831552.1"/>
    <property type="molecule type" value="Genomic_DNA"/>
</dbReference>
<sequence length="261" mass="28056">MRLLVVLTALAMPLVAWLSNTGAFGPDNGTVSDRYPTLLVAAGYAFSIWGLIFLLDLAYAGWQATGARRRDPTLARVAPWAAAGFVLTTVWMPLFSNEWFVACLLVIFGAMACLVRCALLLSRDAAPATGQRLWAWLPLSLHAGWLTLAAFLNLAQVIVAYGWLPADDQLPWSLALFAVAAIVLLALNHRMRGNLAYVAAALWALAAVYVKQSGHDLPGADTAAWLAVAIAVALAVQTVFLLRTARRPSMPTRAGSTIDSR</sequence>
<feature type="transmembrane region" description="Helical" evidence="1">
    <location>
        <begin position="99"/>
        <end position="121"/>
    </location>
</feature>
<dbReference type="RefSeq" id="WP_280602515.1">
    <property type="nucleotide sequence ID" value="NZ_JARXRN010000028.1"/>
</dbReference>
<dbReference type="PANTHER" id="PTHR33802">
    <property type="entry name" value="SI:CH211-161H7.5-RELATED"/>
    <property type="match status" value="1"/>
</dbReference>
<protein>
    <recommendedName>
        <fullName evidence="4">Tryptophan-rich sensory protein</fullName>
    </recommendedName>
</protein>
<dbReference type="PANTHER" id="PTHR33802:SF1">
    <property type="entry name" value="XK-RELATED PROTEIN"/>
    <property type="match status" value="1"/>
</dbReference>
<evidence type="ECO:0000313" key="3">
    <source>
        <dbReference type="Proteomes" id="UP001156831"/>
    </source>
</evidence>
<evidence type="ECO:0000256" key="1">
    <source>
        <dbReference type="SAM" id="Phobius"/>
    </source>
</evidence>
<dbReference type="Proteomes" id="UP001156831">
    <property type="component" value="Unassembled WGS sequence"/>
</dbReference>
<feature type="transmembrane region" description="Helical" evidence="1">
    <location>
        <begin position="170"/>
        <end position="187"/>
    </location>
</feature>
<keyword evidence="3" id="KW-1185">Reference proteome</keyword>
<reference evidence="2 3" key="1">
    <citation type="submission" date="2023-04" db="EMBL/GenBank/DDBJ databases">
        <title>Luteimonas sp. M1R5S18.</title>
        <authorList>
            <person name="Sun J.-Q."/>
        </authorList>
    </citation>
    <scope>NUCLEOTIDE SEQUENCE [LARGE SCALE GENOMIC DNA]</scope>
    <source>
        <strain evidence="2 3">M1R5S18</strain>
    </source>
</reference>
<organism evidence="2 3">
    <name type="scientific">Luteimonas rhizosphaericola</name>
    <dbReference type="NCBI Taxonomy" id="3042024"/>
    <lineage>
        <taxon>Bacteria</taxon>
        <taxon>Pseudomonadati</taxon>
        <taxon>Pseudomonadota</taxon>
        <taxon>Gammaproteobacteria</taxon>
        <taxon>Lysobacterales</taxon>
        <taxon>Lysobacteraceae</taxon>
        <taxon>Luteimonas</taxon>
    </lineage>
</organism>
<proteinExistence type="predicted"/>
<gene>
    <name evidence="2" type="ORF">QFW80_13600</name>
</gene>
<feature type="transmembrane region" description="Helical" evidence="1">
    <location>
        <begin position="222"/>
        <end position="242"/>
    </location>
</feature>
<keyword evidence="1" id="KW-0472">Membrane</keyword>
<feature type="transmembrane region" description="Helical" evidence="1">
    <location>
        <begin position="194"/>
        <end position="210"/>
    </location>
</feature>
<accession>A0ABT6JLX2</accession>
<evidence type="ECO:0000313" key="2">
    <source>
        <dbReference type="EMBL" id="MDH5831552.1"/>
    </source>
</evidence>
<evidence type="ECO:0008006" key="4">
    <source>
        <dbReference type="Google" id="ProtNLM"/>
    </source>
</evidence>
<feature type="transmembrane region" description="Helical" evidence="1">
    <location>
        <begin position="74"/>
        <end position="93"/>
    </location>
</feature>
<feature type="transmembrane region" description="Helical" evidence="1">
    <location>
        <begin position="133"/>
        <end position="164"/>
    </location>
</feature>
<comment type="caution">
    <text evidence="2">The sequence shown here is derived from an EMBL/GenBank/DDBJ whole genome shotgun (WGS) entry which is preliminary data.</text>
</comment>
<name>A0ABT6JLX2_9GAMM</name>